<feature type="non-terminal residue" evidence="2">
    <location>
        <position position="1"/>
    </location>
</feature>
<dbReference type="EMBL" id="QJKJ01014776">
    <property type="protein sequence ID" value="RDX63660.1"/>
    <property type="molecule type" value="Genomic_DNA"/>
</dbReference>
<protein>
    <recommendedName>
        <fullName evidence="1">Dienelactone hydrolase domain-containing protein</fullName>
    </recommendedName>
</protein>
<dbReference type="InterPro" id="IPR029058">
    <property type="entry name" value="AB_hydrolase_fold"/>
</dbReference>
<evidence type="ECO:0000313" key="2">
    <source>
        <dbReference type="EMBL" id="RDX63660.1"/>
    </source>
</evidence>
<proteinExistence type="predicted"/>
<comment type="caution">
    <text evidence="2">The sequence shown here is derived from an EMBL/GenBank/DDBJ whole genome shotgun (WGS) entry which is preliminary data.</text>
</comment>
<keyword evidence="3" id="KW-1185">Reference proteome</keyword>
<dbReference type="OrthoDB" id="17560at2759"/>
<dbReference type="AlphaFoldDB" id="A0A371ECA0"/>
<dbReference type="Proteomes" id="UP000257109">
    <property type="component" value="Unassembled WGS sequence"/>
</dbReference>
<dbReference type="GO" id="GO:0016787">
    <property type="term" value="F:hydrolase activity"/>
    <property type="evidence" value="ECO:0007669"/>
    <property type="project" value="InterPro"/>
</dbReference>
<dbReference type="PANTHER" id="PTHR17630">
    <property type="entry name" value="DIENELACTONE HYDROLASE"/>
    <property type="match status" value="1"/>
</dbReference>
<accession>A0A371ECA0</accession>
<dbReference type="InterPro" id="IPR002925">
    <property type="entry name" value="Dienelactn_hydro"/>
</dbReference>
<sequence>MVGTECFSTPTVMNSTCGAGNVTNIAGLNSYVTGSPLSALVILFMSDLADKVAAKGGYRVVCPDVFNGDPFDRNNTTRPVAVWLKDHAPEKGFETVKPVIEALKKEGATAIGAAGFCWGARTVTDLGKAKSIQVSVLLHPTYVKVDDVRGVKVPIALLVGQNDSVTPPKLMEQFKQVLDAKPEMVGMSWN</sequence>
<name>A0A371ECA0_MUCPR</name>
<feature type="domain" description="Dienelactone hydrolase" evidence="1">
    <location>
        <begin position="45"/>
        <end position="181"/>
    </location>
</feature>
<evidence type="ECO:0000313" key="3">
    <source>
        <dbReference type="Proteomes" id="UP000257109"/>
    </source>
</evidence>
<dbReference type="PANTHER" id="PTHR17630:SF82">
    <property type="entry name" value="ENDO-1,3-1,4-BETA-D-GLUCANASE-LIKE PROTEIN"/>
    <property type="match status" value="1"/>
</dbReference>
<dbReference type="Gene3D" id="3.40.50.1820">
    <property type="entry name" value="alpha/beta hydrolase"/>
    <property type="match status" value="1"/>
</dbReference>
<evidence type="ECO:0000259" key="1">
    <source>
        <dbReference type="Pfam" id="PF01738"/>
    </source>
</evidence>
<reference evidence="2" key="1">
    <citation type="submission" date="2018-05" db="EMBL/GenBank/DDBJ databases">
        <title>Draft genome of Mucuna pruriens seed.</title>
        <authorList>
            <person name="Nnadi N.E."/>
            <person name="Vos R."/>
            <person name="Hasami M.H."/>
            <person name="Devisetty U.K."/>
            <person name="Aguiy J.C."/>
        </authorList>
    </citation>
    <scope>NUCLEOTIDE SEQUENCE [LARGE SCALE GENOMIC DNA]</scope>
    <source>
        <strain evidence="2">JCA_2017</strain>
    </source>
</reference>
<organism evidence="2 3">
    <name type="scientific">Mucuna pruriens</name>
    <name type="common">Velvet bean</name>
    <name type="synonym">Dolichos pruriens</name>
    <dbReference type="NCBI Taxonomy" id="157652"/>
    <lineage>
        <taxon>Eukaryota</taxon>
        <taxon>Viridiplantae</taxon>
        <taxon>Streptophyta</taxon>
        <taxon>Embryophyta</taxon>
        <taxon>Tracheophyta</taxon>
        <taxon>Spermatophyta</taxon>
        <taxon>Magnoliopsida</taxon>
        <taxon>eudicotyledons</taxon>
        <taxon>Gunneridae</taxon>
        <taxon>Pentapetalae</taxon>
        <taxon>rosids</taxon>
        <taxon>fabids</taxon>
        <taxon>Fabales</taxon>
        <taxon>Fabaceae</taxon>
        <taxon>Papilionoideae</taxon>
        <taxon>50 kb inversion clade</taxon>
        <taxon>NPAAA clade</taxon>
        <taxon>indigoferoid/millettioid clade</taxon>
        <taxon>Phaseoleae</taxon>
        <taxon>Mucuna</taxon>
    </lineage>
</organism>
<dbReference type="STRING" id="157652.A0A371ECA0"/>
<dbReference type="SUPFAM" id="SSF53474">
    <property type="entry name" value="alpha/beta-Hydrolases"/>
    <property type="match status" value="1"/>
</dbReference>
<gene>
    <name evidence="2" type="ORF">CR513_57883</name>
</gene>
<dbReference type="Pfam" id="PF01738">
    <property type="entry name" value="DLH"/>
    <property type="match status" value="1"/>
</dbReference>